<dbReference type="RefSeq" id="WP_320551746.1">
    <property type="nucleotide sequence ID" value="NZ_JAQLOK010000004.1"/>
</dbReference>
<reference evidence="5 6" key="1">
    <citation type="journal article" date="2024" name="Curr. Microbiol.">
        <title>Luteibacter sahnii sp. nov., A Novel Yellow-Colored Xanthomonadin Pigment Producing Probiotic Bacterium from Healthy Rice Seed Microbiome.</title>
        <authorList>
            <person name="Jaiswal G."/>
            <person name="Rana R."/>
            <person name="Nayak P.K."/>
            <person name="Chouhan R."/>
            <person name="Gandhi S.G."/>
            <person name="Patel H.K."/>
            <person name="Patil P.B."/>
        </authorList>
    </citation>
    <scope>NUCLEOTIDE SEQUENCE [LARGE SCALE GENOMIC DNA]</scope>
    <source>
        <strain evidence="5 6">PPL201</strain>
    </source>
</reference>
<evidence type="ECO:0000259" key="3">
    <source>
        <dbReference type="Pfam" id="PF07971"/>
    </source>
</evidence>
<dbReference type="Pfam" id="PF17678">
    <property type="entry name" value="Glyco_hydro_92N"/>
    <property type="match status" value="1"/>
</dbReference>
<dbReference type="NCBIfam" id="TIGR01180">
    <property type="entry name" value="aman2_put"/>
    <property type="match status" value="1"/>
</dbReference>
<evidence type="ECO:0000256" key="1">
    <source>
        <dbReference type="SAM" id="MobiDB-lite"/>
    </source>
</evidence>
<keyword evidence="5" id="KW-0378">Hydrolase</keyword>
<dbReference type="Gene3D" id="1.20.1610.10">
    <property type="entry name" value="alpha-1,2-mannosidases domains"/>
    <property type="match status" value="1"/>
</dbReference>
<dbReference type="InterPro" id="IPR005887">
    <property type="entry name" value="GH92_a_mannosidase_put"/>
</dbReference>
<name>A0ABT6BCM8_9GAMM</name>
<dbReference type="Proteomes" id="UP001528850">
    <property type="component" value="Unassembled WGS sequence"/>
</dbReference>
<proteinExistence type="predicted"/>
<dbReference type="Gene3D" id="1.20.1050.60">
    <property type="entry name" value="alpha-1,2-mannosidase"/>
    <property type="match status" value="1"/>
</dbReference>
<feature type="domain" description="Glycosyl hydrolase family 92" evidence="3">
    <location>
        <begin position="455"/>
        <end position="961"/>
    </location>
</feature>
<gene>
    <name evidence="5" type="ORF">P3W24_12605</name>
</gene>
<evidence type="ECO:0000313" key="5">
    <source>
        <dbReference type="EMBL" id="MDF4025809.1"/>
    </source>
</evidence>
<keyword evidence="2" id="KW-0732">Signal</keyword>
<dbReference type="InterPro" id="IPR012939">
    <property type="entry name" value="Glyco_hydro_92"/>
</dbReference>
<dbReference type="EMBL" id="JARJJS010000003">
    <property type="protein sequence ID" value="MDF4025809.1"/>
    <property type="molecule type" value="Genomic_DNA"/>
</dbReference>
<dbReference type="SUPFAM" id="SSF48208">
    <property type="entry name" value="Six-hairpin glycosidases"/>
    <property type="match status" value="1"/>
</dbReference>
<evidence type="ECO:0000259" key="4">
    <source>
        <dbReference type="Pfam" id="PF17678"/>
    </source>
</evidence>
<dbReference type="Gene3D" id="2.60.120.260">
    <property type="entry name" value="Galactose-binding domain-like"/>
    <property type="match status" value="1"/>
</dbReference>
<organism evidence="5 6">
    <name type="scientific">Luteibacter sahnii</name>
    <dbReference type="NCBI Taxonomy" id="3021977"/>
    <lineage>
        <taxon>Bacteria</taxon>
        <taxon>Pseudomonadati</taxon>
        <taxon>Pseudomonadota</taxon>
        <taxon>Gammaproteobacteria</taxon>
        <taxon>Lysobacterales</taxon>
        <taxon>Rhodanobacteraceae</taxon>
        <taxon>Luteibacter</taxon>
    </lineage>
</organism>
<feature type="region of interest" description="Disordered" evidence="1">
    <location>
        <begin position="213"/>
        <end position="234"/>
    </location>
</feature>
<accession>A0ABT6BCM8</accession>
<dbReference type="Pfam" id="PF07971">
    <property type="entry name" value="Glyco_hydro_92"/>
    <property type="match status" value="1"/>
</dbReference>
<dbReference type="InterPro" id="IPR014718">
    <property type="entry name" value="GH-type_carb-bd"/>
</dbReference>
<dbReference type="InterPro" id="IPR041371">
    <property type="entry name" value="GH92_N"/>
</dbReference>
<feature type="signal peptide" evidence="2">
    <location>
        <begin position="1"/>
        <end position="28"/>
    </location>
</feature>
<dbReference type="Gene3D" id="3.30.2080.10">
    <property type="entry name" value="GH92 mannosidase domain"/>
    <property type="match status" value="1"/>
</dbReference>
<feature type="domain" description="Glycosyl hydrolase family 92 N-terminal" evidence="4">
    <location>
        <begin position="222"/>
        <end position="449"/>
    </location>
</feature>
<protein>
    <submittedName>
        <fullName evidence="5">GH92 family glycosyl hydrolase</fullName>
    </submittedName>
</protein>
<sequence>MTASKQVVGRTALGLALLAALASGTAVAAGQRFASSFEAGDPPPSIGPSDGLSLSVVGGPPEKAVLTAKAHVGFTGTHALRYGGTATGRPLIGTIFTTDLTVIPGMQLSWRVFPRSNDDDLTNPANYVTIDLVFDDGSRLSSLGARDQHRVPASAKGQGEGRVLYPDQWNDVRVDLSAAKGRHVRAIEVSVDAPAGKAFEGWLDDVRIAPVPASSADRPTDHVDTRRGSNANASFSRGNNFPAVAMPHGFNFWTPTTNAGSDWIYQYQARNGADNRPRIEAFSLSHEPSPWMGDRQTFQVMPAQVTDGAPPLKRDTRALSFSHDDEVAHPDYYRVRFDDGIVTEITPTDHAAMFRFTFTGTRGQLVFDNVNGDASVTLDPQGRSLQGWSDVKSRLSAGATRMYFYATFDRPVAESGRLTGEKRDAASAWFGFDTRGGHDKQVTMRIATSLIGVDQARSNLAQEIAGADTFDSVRERARRAWDARLGIAKVEGATPDELTILYSNLYRLFLYPNMAYENTGTQAAPVWKYASPFSAPVGETTPTHTGARVLDGQPYVNNGFWDTYRTAWPAYVLLTANEAGRMIDGFVQQYRDGGWIARWSSPGYADLMVGTSSDVAFADAWLKGVRNFDVSAFYQSAIRNASTVSEVKGTGRKGIERALFNGYTDDKVAEGLSWSMDGYINDFAIGNLAQSLARDRPSHDGYAGYADDAQWYRSRALGYVNLFDPDVGFFVGRDPKGAWRWKADQFSPFRWGGDYTETDGWTMAFHAPQDGAGLATLYGGREGLAKKLDAYFDASGRFEVGDYDGVIHEMLEARDVRMGQYSHSNQPAHHIIWMYDQAGQPWKTQDKLRDAMSRLYVGSEIGQGYPGDEDNGEMSAWWIFGAAGFYPLRMGTPEYVIGAPYFPHMTLTLDGGKVIDIRAPGVSDTNRYVQSLKVNGQPWHRVTLPHDLLANGATLEFTMGPKPSTWGTGPDAMPASITAEGEKPSPLHDVLREADLRVEGGSKRSLAAAVDNDSSTELSLPGGRTVLVDRLDAPVTVAMYTITSPAHANEAPTSWTVEASSDGKRWTMLDERHGESFPWNRQTRAFALKAPAAYAYYRVAFQGPAKVAELEFLAR</sequence>
<dbReference type="InterPro" id="IPR008928">
    <property type="entry name" value="6-hairpin_glycosidase_sf"/>
</dbReference>
<comment type="caution">
    <text evidence="5">The sequence shown here is derived from an EMBL/GenBank/DDBJ whole genome shotgun (WGS) entry which is preliminary data.</text>
</comment>
<keyword evidence="6" id="KW-1185">Reference proteome</keyword>
<dbReference type="PANTHER" id="PTHR12143">
    <property type="entry name" value="PEPTIDE N-GLYCANASE PNGASE -RELATED"/>
    <property type="match status" value="1"/>
</dbReference>
<dbReference type="GO" id="GO:0016787">
    <property type="term" value="F:hydrolase activity"/>
    <property type="evidence" value="ECO:0007669"/>
    <property type="project" value="UniProtKB-KW"/>
</dbReference>
<dbReference type="Gene3D" id="2.70.98.10">
    <property type="match status" value="1"/>
</dbReference>
<feature type="chain" id="PRO_5047177163" evidence="2">
    <location>
        <begin position="29"/>
        <end position="1115"/>
    </location>
</feature>
<evidence type="ECO:0000256" key="2">
    <source>
        <dbReference type="SAM" id="SignalP"/>
    </source>
</evidence>
<evidence type="ECO:0000313" key="6">
    <source>
        <dbReference type="Proteomes" id="UP001528850"/>
    </source>
</evidence>
<feature type="compositionally biased region" description="Basic and acidic residues" evidence="1">
    <location>
        <begin position="218"/>
        <end position="227"/>
    </location>
</feature>
<dbReference type="PANTHER" id="PTHR12143:SF43">
    <property type="entry name" value="PUTATIVE-RELATED"/>
    <property type="match status" value="1"/>
</dbReference>
<dbReference type="InterPro" id="IPR050883">
    <property type="entry name" value="PNGase"/>
</dbReference>